<proteinExistence type="predicted"/>
<reference evidence="5" key="1">
    <citation type="submission" date="2007-11" db="EMBL/GenBank/DDBJ databases">
        <title>Complete genome sequence of Clostridium phytofermentans ISDg.</title>
        <authorList>
            <person name="Leschine S.B."/>
            <person name="Warnick T.A."/>
            <person name="Blanchard J.L."/>
            <person name="Schnell D.J."/>
            <person name="Petit E.L."/>
            <person name="LaTouf W.G."/>
            <person name="Copeland A."/>
            <person name="Lucas S."/>
            <person name="Lapidus A."/>
            <person name="Barry K."/>
            <person name="Glavina del Rio T."/>
            <person name="Dalin E."/>
            <person name="Tice H."/>
            <person name="Pitluck S."/>
            <person name="Kiss H."/>
            <person name="Brettin T."/>
            <person name="Bruce D."/>
            <person name="Detter J.C."/>
            <person name="Han C."/>
            <person name="Kuske C."/>
            <person name="Schmutz J."/>
            <person name="Larimer F."/>
            <person name="Land M."/>
            <person name="Hauser L."/>
            <person name="Kyrpides N."/>
            <person name="Kim E.A."/>
            <person name="Richardson P."/>
        </authorList>
    </citation>
    <scope>NUCLEOTIDE SEQUENCE [LARGE SCALE GENOMIC DNA]</scope>
    <source>
        <strain evidence="5">ATCC 700394 / DSM 18823 / ISDg</strain>
    </source>
</reference>
<evidence type="ECO:0000313" key="4">
    <source>
        <dbReference type="EMBL" id="ABX42430.1"/>
    </source>
</evidence>
<keyword evidence="5" id="KW-1185">Reference proteome</keyword>
<dbReference type="PANTHER" id="PTHR43038:SF3">
    <property type="entry name" value="ABC TRANSPORTER G FAMILY MEMBER 20 ISOFORM X1"/>
    <property type="match status" value="1"/>
</dbReference>
<dbReference type="InterPro" id="IPR003593">
    <property type="entry name" value="AAA+_ATPase"/>
</dbReference>
<dbReference type="InterPro" id="IPR003439">
    <property type="entry name" value="ABC_transporter-like_ATP-bd"/>
</dbReference>
<evidence type="ECO:0000256" key="2">
    <source>
        <dbReference type="ARBA" id="ARBA00022840"/>
    </source>
</evidence>
<dbReference type="Pfam" id="PF00005">
    <property type="entry name" value="ABC_tran"/>
    <property type="match status" value="1"/>
</dbReference>
<dbReference type="SMART" id="SM00382">
    <property type="entry name" value="AAA"/>
    <property type="match status" value="1"/>
</dbReference>
<evidence type="ECO:0000256" key="1">
    <source>
        <dbReference type="ARBA" id="ARBA00022741"/>
    </source>
</evidence>
<keyword evidence="1" id="KW-0547">Nucleotide-binding</keyword>
<dbReference type="EMBL" id="CP000885">
    <property type="protein sequence ID" value="ABX42430.1"/>
    <property type="molecule type" value="Genomic_DNA"/>
</dbReference>
<keyword evidence="2" id="KW-0067">ATP-binding</keyword>
<evidence type="ECO:0000313" key="5">
    <source>
        <dbReference type="Proteomes" id="UP000000370"/>
    </source>
</evidence>
<feature type="domain" description="ABC transporter" evidence="3">
    <location>
        <begin position="5"/>
        <end position="235"/>
    </location>
</feature>
<accession>A9KIH8</accession>
<dbReference type="PANTHER" id="PTHR43038">
    <property type="entry name" value="ATP-BINDING CASSETTE, SUB-FAMILY H, MEMBER 1"/>
    <property type="match status" value="1"/>
</dbReference>
<dbReference type="OrthoDB" id="9804819at2"/>
<dbReference type="Proteomes" id="UP000000370">
    <property type="component" value="Chromosome"/>
</dbReference>
<dbReference type="Gene3D" id="3.40.50.300">
    <property type="entry name" value="P-loop containing nucleotide triphosphate hydrolases"/>
    <property type="match status" value="1"/>
</dbReference>
<dbReference type="RefSeq" id="WP_012200084.1">
    <property type="nucleotide sequence ID" value="NC_010001.1"/>
</dbReference>
<sequence>MDNCIAVQDLIKQFHKNTVVDSINFTVGKGQICAFLGPNGAGKSTTMKMLATLLNKTNGKIMIEGLDMDIQSGEIKRKLGVVFQEDVLDGSLTVEENLYYRGGLYIKSNKELYHKIDQVVTLLELQKLRNKKYETCSGGQKRIVQIGRALLTNPKLLLLDEPTIGLDPLARTLVWKVLRKLNREQQITIFFTTHYMEETDYANHICIIHEGKILLCQNRDRLLRNPWRDNKRFTIHEIYLDLLARIEEYD</sequence>
<protein>
    <submittedName>
        <fullName evidence="4">ABC transporter related</fullName>
    </submittedName>
</protein>
<dbReference type="GO" id="GO:0016887">
    <property type="term" value="F:ATP hydrolysis activity"/>
    <property type="evidence" value="ECO:0007669"/>
    <property type="project" value="InterPro"/>
</dbReference>
<organism evidence="4 5">
    <name type="scientific">Lachnoclostridium phytofermentans (strain ATCC 700394 / DSM 18823 / ISDg)</name>
    <name type="common">Clostridium phytofermentans</name>
    <dbReference type="NCBI Taxonomy" id="357809"/>
    <lineage>
        <taxon>Bacteria</taxon>
        <taxon>Bacillati</taxon>
        <taxon>Bacillota</taxon>
        <taxon>Clostridia</taxon>
        <taxon>Lachnospirales</taxon>
        <taxon>Lachnospiraceae</taxon>
    </lineage>
</organism>
<dbReference type="PROSITE" id="PS50893">
    <property type="entry name" value="ABC_TRANSPORTER_2"/>
    <property type="match status" value="1"/>
</dbReference>
<evidence type="ECO:0000259" key="3">
    <source>
        <dbReference type="PROSITE" id="PS50893"/>
    </source>
</evidence>
<dbReference type="SUPFAM" id="SSF52540">
    <property type="entry name" value="P-loop containing nucleoside triphosphate hydrolases"/>
    <property type="match status" value="1"/>
</dbReference>
<dbReference type="eggNOG" id="COG1131">
    <property type="taxonomic scope" value="Bacteria"/>
</dbReference>
<dbReference type="AlphaFoldDB" id="A9KIH8"/>
<dbReference type="GO" id="GO:0005524">
    <property type="term" value="F:ATP binding"/>
    <property type="evidence" value="ECO:0007669"/>
    <property type="project" value="UniProtKB-KW"/>
</dbReference>
<dbReference type="STRING" id="357809.Cphy_2062"/>
<gene>
    <name evidence="4" type="ordered locus">Cphy_2062</name>
</gene>
<dbReference type="InterPro" id="IPR027417">
    <property type="entry name" value="P-loop_NTPase"/>
</dbReference>
<dbReference type="HOGENOM" id="CLU_000604_1_2_9"/>
<dbReference type="KEGG" id="cpy:Cphy_2062"/>
<name>A9KIH8_LACP7</name>